<dbReference type="Pfam" id="PF13649">
    <property type="entry name" value="Methyltransf_25"/>
    <property type="match status" value="1"/>
</dbReference>
<dbReference type="Gene3D" id="3.40.50.150">
    <property type="entry name" value="Vaccinia Virus protein VP39"/>
    <property type="match status" value="1"/>
</dbReference>
<dbReference type="AlphaFoldDB" id="A0A6I4KV84"/>
<dbReference type="CDD" id="cd02440">
    <property type="entry name" value="AdoMet_MTases"/>
    <property type="match status" value="1"/>
</dbReference>
<dbReference type="Proteomes" id="UP000429555">
    <property type="component" value="Unassembled WGS sequence"/>
</dbReference>
<keyword evidence="3" id="KW-1185">Reference proteome</keyword>
<evidence type="ECO:0000259" key="1">
    <source>
        <dbReference type="Pfam" id="PF13649"/>
    </source>
</evidence>
<evidence type="ECO:0000313" key="3">
    <source>
        <dbReference type="Proteomes" id="UP000429555"/>
    </source>
</evidence>
<protein>
    <submittedName>
        <fullName evidence="2">Methyltransferase domain-containing protein</fullName>
    </submittedName>
</protein>
<dbReference type="InterPro" id="IPR029063">
    <property type="entry name" value="SAM-dependent_MTases_sf"/>
</dbReference>
<dbReference type="RefSeq" id="WP_160344994.1">
    <property type="nucleotide sequence ID" value="NZ_WKJZ01000001.1"/>
</dbReference>
<reference evidence="2 3" key="1">
    <citation type="submission" date="2019-11" db="EMBL/GenBank/DDBJ databases">
        <title>Pseudomonas flavidum sp. nov., isolated from Baiyang Lake.</title>
        <authorList>
            <person name="Zhao Y."/>
        </authorList>
    </citation>
    <scope>NUCLEOTIDE SEQUENCE [LARGE SCALE GENOMIC DNA]</scope>
    <source>
        <strain evidence="3">R-22-3 w-18</strain>
    </source>
</reference>
<organism evidence="2 3">
    <name type="scientific">Pseudomonas xionganensis</name>
    <dbReference type="NCBI Taxonomy" id="2654845"/>
    <lineage>
        <taxon>Bacteria</taxon>
        <taxon>Pseudomonadati</taxon>
        <taxon>Pseudomonadota</taxon>
        <taxon>Gammaproteobacteria</taxon>
        <taxon>Pseudomonadales</taxon>
        <taxon>Pseudomonadaceae</taxon>
        <taxon>Pseudomonas</taxon>
    </lineage>
</organism>
<evidence type="ECO:0000313" key="2">
    <source>
        <dbReference type="EMBL" id="MVW75658.1"/>
    </source>
</evidence>
<keyword evidence="2" id="KW-0808">Transferase</keyword>
<gene>
    <name evidence="2" type="ORF">GJV18_10040</name>
</gene>
<name>A0A6I4KV84_9PSED</name>
<proteinExistence type="predicted"/>
<dbReference type="GO" id="GO:0008168">
    <property type="term" value="F:methyltransferase activity"/>
    <property type="evidence" value="ECO:0007669"/>
    <property type="project" value="UniProtKB-KW"/>
</dbReference>
<comment type="caution">
    <text evidence="2">The sequence shown here is derived from an EMBL/GenBank/DDBJ whole genome shotgun (WGS) entry which is preliminary data.</text>
</comment>
<dbReference type="Gene3D" id="2.20.130.10">
    <property type="entry name" value="CAC2371-like domains"/>
    <property type="match status" value="1"/>
</dbReference>
<keyword evidence="2" id="KW-0489">Methyltransferase</keyword>
<feature type="domain" description="Methyltransferase" evidence="1">
    <location>
        <begin position="45"/>
        <end position="135"/>
    </location>
</feature>
<dbReference type="SUPFAM" id="SSF53335">
    <property type="entry name" value="S-adenosyl-L-methionine-dependent methyltransferases"/>
    <property type="match status" value="1"/>
</dbReference>
<dbReference type="InterPro" id="IPR041698">
    <property type="entry name" value="Methyltransf_25"/>
</dbReference>
<dbReference type="GO" id="GO:0032259">
    <property type="term" value="P:methylation"/>
    <property type="evidence" value="ECO:0007669"/>
    <property type="project" value="UniProtKB-KW"/>
</dbReference>
<sequence length="247" mass="27594">MTTNALYTDLSGYYDLMCADIDYPAQSQMLRRLHQLFGNQGRRHLDLACGSGPHVRHFIDMGFASSGLDLNQPMLELARQRCPEAQFSLQDMRSFAVAEAQDLITCFLYSLHYCGDLAGLGACLGRVHAALSPAGLFCFNAVDKTRIDNCSWARHTAVQGDSQFVFSSGWHYQGQGDRQSLRLAIEKTTQGVTQSWEDEHPMVAVDFAELQQLLAPDFEVHVLAHDYQKIEPWDGQAGNALFVCVKK</sequence>
<accession>A0A6I4KV84</accession>
<dbReference type="EMBL" id="WKJZ01000001">
    <property type="protein sequence ID" value="MVW75658.1"/>
    <property type="molecule type" value="Genomic_DNA"/>
</dbReference>